<feature type="active site" description="Charge relay system" evidence="8">
    <location>
        <position position="48"/>
    </location>
</feature>
<evidence type="ECO:0000259" key="10">
    <source>
        <dbReference type="Pfam" id="PF00082"/>
    </source>
</evidence>
<name>A0AAF0DS07_9BASI</name>
<dbReference type="GO" id="GO:0004177">
    <property type="term" value="F:aminopeptidase activity"/>
    <property type="evidence" value="ECO:0007669"/>
    <property type="project" value="UniProtKB-KW"/>
</dbReference>
<gene>
    <name evidence="14" type="ORF">MBRA1_001003</name>
</gene>
<keyword evidence="5 8" id="KW-0645">Protease</keyword>
<feature type="active site" description="Charge relay system" evidence="8">
    <location>
        <position position="467"/>
    </location>
</feature>
<dbReference type="InterPro" id="IPR046940">
    <property type="entry name" value="TPPII_Ig-like_sf"/>
</dbReference>
<dbReference type="InterPro" id="IPR036852">
    <property type="entry name" value="Peptidase_S8/S53_dom_sf"/>
</dbReference>
<dbReference type="PROSITE" id="PS51892">
    <property type="entry name" value="SUBTILASE"/>
    <property type="match status" value="1"/>
</dbReference>
<dbReference type="InterPro" id="IPR050131">
    <property type="entry name" value="Peptidase_S8_subtilisin-like"/>
</dbReference>
<reference evidence="14" key="1">
    <citation type="submission" date="2023-03" db="EMBL/GenBank/DDBJ databases">
        <title>Mating type loci evolution in Malassezia.</title>
        <authorList>
            <person name="Coelho M.A."/>
        </authorList>
    </citation>
    <scope>NUCLEOTIDE SEQUENCE</scope>
    <source>
        <strain evidence="14">CBS 14135</strain>
    </source>
</reference>
<dbReference type="InterPro" id="IPR022229">
    <property type="entry name" value="TPPII_Ig-like-2"/>
</dbReference>
<dbReference type="Gene3D" id="1.25.40.710">
    <property type="match status" value="1"/>
</dbReference>
<dbReference type="GO" id="GO:0008240">
    <property type="term" value="F:tripeptidyl-peptidase activity"/>
    <property type="evidence" value="ECO:0007669"/>
    <property type="project" value="UniProtKB-EC"/>
</dbReference>
<evidence type="ECO:0000256" key="8">
    <source>
        <dbReference type="PROSITE-ProRule" id="PRU01240"/>
    </source>
</evidence>
<dbReference type="GO" id="GO:0004252">
    <property type="term" value="F:serine-type endopeptidase activity"/>
    <property type="evidence" value="ECO:0007669"/>
    <property type="project" value="UniProtKB-UniRule"/>
</dbReference>
<dbReference type="InterPro" id="IPR023828">
    <property type="entry name" value="Peptidase_S8_Ser-AS"/>
</dbReference>
<dbReference type="AlphaFoldDB" id="A0AAF0DS07"/>
<dbReference type="PROSITE" id="PS00138">
    <property type="entry name" value="SUBTILASE_SER"/>
    <property type="match status" value="1"/>
</dbReference>
<dbReference type="Gene3D" id="2.20.25.690">
    <property type="match status" value="1"/>
</dbReference>
<evidence type="ECO:0000256" key="3">
    <source>
        <dbReference type="ARBA" id="ARBA00012462"/>
    </source>
</evidence>
<evidence type="ECO:0000256" key="5">
    <source>
        <dbReference type="ARBA" id="ARBA00022670"/>
    </source>
</evidence>
<dbReference type="InterPro" id="IPR015500">
    <property type="entry name" value="Peptidase_S8_subtilisin-rel"/>
</dbReference>
<keyword evidence="15" id="KW-1185">Reference proteome</keyword>
<accession>A0AAF0DS07</accession>
<feature type="domain" description="Tripeptidyl-peptidase II galactose-binding" evidence="13">
    <location>
        <begin position="677"/>
        <end position="763"/>
    </location>
</feature>
<dbReference type="Pfam" id="PF21223">
    <property type="entry name" value="TPPII_Ig-like-1"/>
    <property type="match status" value="1"/>
</dbReference>
<dbReference type="Pfam" id="PF21316">
    <property type="entry name" value="TPPII_GBD"/>
    <property type="match status" value="1"/>
</dbReference>
<evidence type="ECO:0000313" key="15">
    <source>
        <dbReference type="Proteomes" id="UP001216638"/>
    </source>
</evidence>
<dbReference type="SUPFAM" id="SSF52743">
    <property type="entry name" value="Subtilisin-like"/>
    <property type="match status" value="1"/>
</dbReference>
<dbReference type="EMBL" id="CP119951">
    <property type="protein sequence ID" value="WFC94373.1"/>
    <property type="molecule type" value="Genomic_DNA"/>
</dbReference>
<dbReference type="InterPro" id="IPR022398">
    <property type="entry name" value="Peptidase_S8_His-AS"/>
</dbReference>
<feature type="domain" description="Tripeptidyl-peptidase II first Ig-like" evidence="12">
    <location>
        <begin position="553"/>
        <end position="656"/>
    </location>
</feature>
<sequence>MTSEQARPASERPFPVNGLLPKQATGVDAFLKRFPEYDGRNVRVAVLDTGVDPAALGLDGPNKVVDVIDCSGAGDIPLAVAEARPTEDGAALAIESPTTKRTLLVSPEWKNPTGVWKVGAKRAYDLWPTELVKRRTQQRRAAFDVSHAALLQRIQRELAEVKEDDAQRKDELQARIDLLRALHKSWKDAGPIIETVVFHDGTHWRAAVGGGEGDASDPALGEPAAVRAPEVDLRGAKLLTDFRTEREWSYFGQMDLLTYTVNILDDGNLLSLVTLSGTHGTHVAGIIAARTDEAATNGVAPGAEIVSLRIGDSRLASMEQGQALLRAAQAMIDTRCDVANMSFGEDGALGVENRGAFAAALRTAIEEHDVCFVSSAGNDGPALSTVGQPGGTTSGVLSVGAYVTEGDMQQAEYALVEPEVKSSVTTWCSRGPTADGERGVSIYAPGAAITSICRYALQSKQLMNGTSMSSPNAAGAVALLVSALKAQGRRVSPARIFAALRETGEEVGDALGVRFLNVNKAYDYLEAHADDAYADADFSVRVTPAGKPLGKETDMRGVYLREAPETARLNQAHVTVQPRFKRAETERAFALEVRARLEASAPWIETPEFLVLGANGRTFEVRVAAQTLPAGLHVGWVRAYDTAGAQTKLFEVPVVVTKPHVLPAPSYRYPAVHLEAGAIQREFVQVPHGATWAEVRVCSRKHDVPNTSVRFWLHMLQLVPHARRSKIEHAFVFALNQDEPVVKRVAVEGLRTMEVCAAQFWASRAGFDLELSIEFHGLDIGASLAQPVSLVAGEGLQRVNATSRLRIEECKPSATLDTRRSFVRPAKSTVRPLFAPRDRVPSGRQLSELLLEYPVEVTEPGAALTYQLPVSGYVYDNSVTLLTQLVDQHKATVAFGDVYPKEVSVPRGEYTLYAQVLHDDDGVLESLRNLPLAIDEKLSKPKEIALDVYADHVAAYGTPTPDAPPAKLDAVKLFPGERRVLCIDAHLEGDRLPAAAKPGDVLLGTLAVGTHDTHPLRVIVPPAPVPKKDAEGAPAADAGPKLPALLAGLVQKLEGDEQKAFLGKLLAEHPDDLDVLVAQLDATDAASHDDAPRALQAADAILGKLDENALLLHRGTKHPPAREQSADDKALHKRRDAELRAFELALVRKAEALRTLDDAAFDDAVLRARRFLSDTGGASKAQAAHTNLVIAWHMRHGRYGAALQLVRKQREELGRGTRETRDALAKARALELELLAKLEWDVWHHHYQRWDWLARPAAPAPF</sequence>
<protein>
    <recommendedName>
        <fullName evidence="3">tripeptidyl-peptidase II</fullName>
        <ecNumber evidence="3">3.4.14.10</ecNumber>
    </recommendedName>
</protein>
<keyword evidence="4" id="KW-0031">Aminopeptidase</keyword>
<keyword evidence="6 8" id="KW-0378">Hydrolase</keyword>
<evidence type="ECO:0000256" key="1">
    <source>
        <dbReference type="ARBA" id="ARBA00001910"/>
    </source>
</evidence>
<dbReference type="Gene3D" id="2.60.40.3170">
    <property type="match status" value="1"/>
</dbReference>
<evidence type="ECO:0000256" key="6">
    <source>
        <dbReference type="ARBA" id="ARBA00022801"/>
    </source>
</evidence>
<keyword evidence="7 8" id="KW-0720">Serine protease</keyword>
<evidence type="ECO:0000259" key="12">
    <source>
        <dbReference type="Pfam" id="PF21223"/>
    </source>
</evidence>
<dbReference type="PANTHER" id="PTHR43806">
    <property type="entry name" value="PEPTIDASE S8"/>
    <property type="match status" value="1"/>
</dbReference>
<feature type="active site" description="Charge relay system" evidence="8">
    <location>
        <position position="279"/>
    </location>
</feature>
<dbReference type="Pfam" id="PF00082">
    <property type="entry name" value="Peptidase_S8"/>
    <property type="match status" value="1"/>
</dbReference>
<evidence type="ECO:0000256" key="7">
    <source>
        <dbReference type="ARBA" id="ARBA00022825"/>
    </source>
</evidence>
<dbReference type="EC" id="3.4.14.10" evidence="3"/>
<dbReference type="Proteomes" id="UP001216638">
    <property type="component" value="Chromosome 1"/>
</dbReference>
<evidence type="ECO:0000256" key="9">
    <source>
        <dbReference type="SAM" id="Coils"/>
    </source>
</evidence>
<evidence type="ECO:0000256" key="2">
    <source>
        <dbReference type="ARBA" id="ARBA00011073"/>
    </source>
</evidence>
<dbReference type="InterPro" id="IPR048384">
    <property type="entry name" value="TPPII_GBD"/>
</dbReference>
<organism evidence="14 15">
    <name type="scientific">Malassezia brasiliensis</name>
    <dbReference type="NCBI Taxonomy" id="1821822"/>
    <lineage>
        <taxon>Eukaryota</taxon>
        <taxon>Fungi</taxon>
        <taxon>Dikarya</taxon>
        <taxon>Basidiomycota</taxon>
        <taxon>Ustilaginomycotina</taxon>
        <taxon>Malasseziomycetes</taxon>
        <taxon>Malasseziales</taxon>
        <taxon>Malasseziaceae</taxon>
        <taxon>Malassezia</taxon>
    </lineage>
</organism>
<dbReference type="InterPro" id="IPR000209">
    <property type="entry name" value="Peptidase_S8/S53_dom"/>
</dbReference>
<dbReference type="PROSITE" id="PS00137">
    <property type="entry name" value="SUBTILASE_HIS"/>
    <property type="match status" value="1"/>
</dbReference>
<dbReference type="GO" id="GO:0005829">
    <property type="term" value="C:cytosol"/>
    <property type="evidence" value="ECO:0007669"/>
    <property type="project" value="TreeGrafter"/>
</dbReference>
<comment type="similarity">
    <text evidence="2 8">Belongs to the peptidase S8 family.</text>
</comment>
<evidence type="ECO:0000259" key="11">
    <source>
        <dbReference type="Pfam" id="PF12580"/>
    </source>
</evidence>
<feature type="coiled-coil region" evidence="9">
    <location>
        <begin position="151"/>
        <end position="189"/>
    </location>
</feature>
<evidence type="ECO:0000313" key="14">
    <source>
        <dbReference type="EMBL" id="WFC94373.1"/>
    </source>
</evidence>
<dbReference type="PRINTS" id="PR00723">
    <property type="entry name" value="SUBTILISIN"/>
</dbReference>
<comment type="catalytic activity">
    <reaction evidence="1">
        <text>Release of an N-terminal tripeptide from a polypeptide.</text>
        <dbReference type="EC" id="3.4.14.10"/>
    </reaction>
</comment>
<dbReference type="PANTHER" id="PTHR43806:SF14">
    <property type="entry name" value="TRIPEPTIDYL-PEPTIDASE 2"/>
    <property type="match status" value="1"/>
</dbReference>
<dbReference type="GO" id="GO:0006508">
    <property type="term" value="P:proteolysis"/>
    <property type="evidence" value="ECO:0007669"/>
    <property type="project" value="UniProtKB-KW"/>
</dbReference>
<proteinExistence type="inferred from homology"/>
<dbReference type="Pfam" id="PF12580">
    <property type="entry name" value="TPPII"/>
    <property type="match status" value="1"/>
</dbReference>
<feature type="domain" description="Tripeptidyl peptidase II second Ig-like" evidence="11">
    <location>
        <begin position="804"/>
        <end position="997"/>
    </location>
</feature>
<feature type="domain" description="Peptidase S8/S53" evidence="10">
    <location>
        <begin position="39"/>
        <end position="503"/>
    </location>
</feature>
<dbReference type="InterPro" id="IPR046939">
    <property type="entry name" value="TPPII_C_sf"/>
</dbReference>
<keyword evidence="9" id="KW-0175">Coiled coil</keyword>
<dbReference type="InterPro" id="IPR048383">
    <property type="entry name" value="TPPII_Ig-like-1"/>
</dbReference>
<evidence type="ECO:0000259" key="13">
    <source>
        <dbReference type="Pfam" id="PF21316"/>
    </source>
</evidence>
<dbReference type="Gene3D" id="3.40.50.200">
    <property type="entry name" value="Peptidase S8/S53 domain"/>
    <property type="match status" value="2"/>
</dbReference>
<evidence type="ECO:0000256" key="4">
    <source>
        <dbReference type="ARBA" id="ARBA00022438"/>
    </source>
</evidence>